<keyword evidence="1" id="KW-1133">Transmembrane helix</keyword>
<accession>A0AAW4VZE4</accession>
<keyword evidence="3" id="KW-1185">Reference proteome</keyword>
<proteinExistence type="predicted"/>
<dbReference type="GeneID" id="98660806"/>
<dbReference type="Proteomes" id="UP001298753">
    <property type="component" value="Unassembled WGS sequence"/>
</dbReference>
<dbReference type="EMBL" id="JAJEPX010000017">
    <property type="protein sequence ID" value="MCC2176860.1"/>
    <property type="molecule type" value="Genomic_DNA"/>
</dbReference>
<protein>
    <recommendedName>
        <fullName evidence="4">Transmembrane protein</fullName>
    </recommendedName>
</protein>
<sequence>MKAARFFSICEIVCFVGLALSYAGEFLCAFVAQGTDKDIFQMGLFLFWLLIGPLAICNLICAAVMYRRLSDTAVRQTLWRCIIAMKCIAIPMFLLNFFFGMIYGMFTLIFPMTLPVVLLQMLVAWFAMMASSGYCIALILHACRQGKISTGTAVRQVISQFIYVVDVISLFFIRKTVKECETAQ</sequence>
<organism evidence="2 3">
    <name type="scientific">Agathobaculum butyriciproducens</name>
    <dbReference type="NCBI Taxonomy" id="1628085"/>
    <lineage>
        <taxon>Bacteria</taxon>
        <taxon>Bacillati</taxon>
        <taxon>Bacillota</taxon>
        <taxon>Clostridia</taxon>
        <taxon>Eubacteriales</taxon>
        <taxon>Butyricicoccaceae</taxon>
        <taxon>Agathobaculum</taxon>
    </lineage>
</organism>
<feature type="transmembrane region" description="Helical" evidence="1">
    <location>
        <begin position="116"/>
        <end position="140"/>
    </location>
</feature>
<gene>
    <name evidence="2" type="ORF">LKD22_06930</name>
</gene>
<dbReference type="RefSeq" id="WP_227600652.1">
    <property type="nucleotide sequence ID" value="NZ_JAJEPX010000017.1"/>
</dbReference>
<evidence type="ECO:0008006" key="4">
    <source>
        <dbReference type="Google" id="ProtNLM"/>
    </source>
</evidence>
<evidence type="ECO:0000313" key="2">
    <source>
        <dbReference type="EMBL" id="MCC2176860.1"/>
    </source>
</evidence>
<comment type="caution">
    <text evidence="2">The sequence shown here is derived from an EMBL/GenBank/DDBJ whole genome shotgun (WGS) entry which is preliminary data.</text>
</comment>
<evidence type="ECO:0000313" key="3">
    <source>
        <dbReference type="Proteomes" id="UP001298753"/>
    </source>
</evidence>
<feature type="transmembrane region" description="Helical" evidence="1">
    <location>
        <begin position="44"/>
        <end position="66"/>
    </location>
</feature>
<keyword evidence="1" id="KW-0812">Transmembrane</keyword>
<dbReference type="InterPro" id="IPR046594">
    <property type="entry name" value="DUF6652"/>
</dbReference>
<reference evidence="2 3" key="1">
    <citation type="submission" date="2021-10" db="EMBL/GenBank/DDBJ databases">
        <title>Anaerobic single-cell dispensing facilitates the cultivation of human gut bacteria.</title>
        <authorList>
            <person name="Afrizal A."/>
        </authorList>
    </citation>
    <scope>NUCLEOTIDE SEQUENCE [LARGE SCALE GENOMIC DNA]</scope>
    <source>
        <strain evidence="2 3">CLA-AA-H270</strain>
    </source>
</reference>
<keyword evidence="1" id="KW-0472">Membrane</keyword>
<dbReference type="AlphaFoldDB" id="A0AAW4VZE4"/>
<evidence type="ECO:0000256" key="1">
    <source>
        <dbReference type="SAM" id="Phobius"/>
    </source>
</evidence>
<dbReference type="Pfam" id="PF20357">
    <property type="entry name" value="DUF6652"/>
    <property type="match status" value="1"/>
</dbReference>
<feature type="transmembrane region" description="Helical" evidence="1">
    <location>
        <begin position="12"/>
        <end position="32"/>
    </location>
</feature>
<name>A0AAW4VZE4_9FIRM</name>
<feature type="transmembrane region" description="Helical" evidence="1">
    <location>
        <begin position="87"/>
        <end position="110"/>
    </location>
</feature>